<dbReference type="InterPro" id="IPR014729">
    <property type="entry name" value="Rossmann-like_a/b/a_fold"/>
</dbReference>
<dbReference type="Pfam" id="PF13537">
    <property type="entry name" value="GATase_7"/>
    <property type="match status" value="1"/>
</dbReference>
<evidence type="ECO:0000259" key="1">
    <source>
        <dbReference type="Pfam" id="PF00733"/>
    </source>
</evidence>
<name>A0A0F9LBM8_9ZZZZ</name>
<organism evidence="3">
    <name type="scientific">marine sediment metagenome</name>
    <dbReference type="NCBI Taxonomy" id="412755"/>
    <lineage>
        <taxon>unclassified sequences</taxon>
        <taxon>metagenomes</taxon>
        <taxon>ecological metagenomes</taxon>
    </lineage>
</organism>
<evidence type="ECO:0000259" key="2">
    <source>
        <dbReference type="Pfam" id="PF13537"/>
    </source>
</evidence>
<feature type="non-terminal residue" evidence="3">
    <location>
        <position position="583"/>
    </location>
</feature>
<gene>
    <name evidence="3" type="ORF">LCGC14_1219820</name>
</gene>
<dbReference type="Gene3D" id="3.40.50.620">
    <property type="entry name" value="HUPs"/>
    <property type="match status" value="1"/>
</dbReference>
<dbReference type="Gene3D" id="3.60.20.10">
    <property type="entry name" value="Glutamine Phosphoribosylpyrophosphate, subunit 1, domain 1"/>
    <property type="match status" value="1"/>
</dbReference>
<dbReference type="InterPro" id="IPR029055">
    <property type="entry name" value="Ntn_hydrolases_N"/>
</dbReference>
<dbReference type="EMBL" id="LAZR01006412">
    <property type="protein sequence ID" value="KKM92294.1"/>
    <property type="molecule type" value="Genomic_DNA"/>
</dbReference>
<dbReference type="GO" id="GO:0004066">
    <property type="term" value="F:asparagine synthase (glutamine-hydrolyzing) activity"/>
    <property type="evidence" value="ECO:0007669"/>
    <property type="project" value="InterPro"/>
</dbReference>
<accession>A0A0F9LBM8</accession>
<dbReference type="InterPro" id="IPR017932">
    <property type="entry name" value="GATase_2_dom"/>
</dbReference>
<dbReference type="SUPFAM" id="SSF56235">
    <property type="entry name" value="N-terminal nucleophile aminohydrolases (Ntn hydrolases)"/>
    <property type="match status" value="1"/>
</dbReference>
<dbReference type="Pfam" id="PF00733">
    <property type="entry name" value="Asn_synthase"/>
    <property type="match status" value="1"/>
</dbReference>
<dbReference type="AlphaFoldDB" id="A0A0F9LBM8"/>
<dbReference type="PANTHER" id="PTHR43284:SF1">
    <property type="entry name" value="ASPARAGINE SYNTHETASE"/>
    <property type="match status" value="1"/>
</dbReference>
<feature type="domain" description="Glutamine amidotransferase type-2" evidence="2">
    <location>
        <begin position="66"/>
        <end position="119"/>
    </location>
</feature>
<dbReference type="PANTHER" id="PTHR43284">
    <property type="entry name" value="ASPARAGINE SYNTHETASE (GLUTAMINE-HYDROLYZING)"/>
    <property type="match status" value="1"/>
</dbReference>
<sequence>MYLEIFDFDFEDSEMFISEKQNDYDFFSNDDVDIFVYGYPFLALDSEWVKSEDIYGWYINDKTNELQFVNDLEGVYSIIILDRELDVCYIITDRYGVYTLFYYRKNGSFIISDKIDSILKFMRRIEIDKKSILEYLTFGYMNRIGNKTHIKGINEFEGANIYTINNGNISYENYWKYPNLNMEVSNVSFLKEFNSHIQTGFNLEKEKILTFTGGLDTRTILSSIIDKADDLHCYTYGVKKSGDIKIAEKITKQFNIKQDSMILDKDFIMDIPEKIKNNINMFNGLTPMAFQLHWYEFCERNKDNGKLLFLGISGDEFWRCHHADADKIKNCLNINDVISFILGDYMIQKNKTLNVFKGLEEDDIKNILRSSIKNVFGSWMDDYFSSFDPSMVVDFFNLKYHYANWVSNLVKFYGRYFKIFLGLVNKNLLSSLRYFDLNDRVSGSLQKYIIEKNSPELAKIPYCHYRFNEHKSVKMFIKKIIYNVKFLANRVFHRLFNFNLFKYFPDLPHYYWVWLPKYHKQFVLDTLDYDNMITKSLFNKEELQKIVKLFLKSDYSTKAFVISLISLEIYLKNINKGYKLIIN</sequence>
<dbReference type="InterPro" id="IPR001962">
    <property type="entry name" value="Asn_synthase"/>
</dbReference>
<dbReference type="GO" id="GO:0006529">
    <property type="term" value="P:asparagine biosynthetic process"/>
    <property type="evidence" value="ECO:0007669"/>
    <property type="project" value="InterPro"/>
</dbReference>
<evidence type="ECO:0000313" key="3">
    <source>
        <dbReference type="EMBL" id="KKM92294.1"/>
    </source>
</evidence>
<dbReference type="InterPro" id="IPR051786">
    <property type="entry name" value="ASN_synthetase/amidase"/>
</dbReference>
<evidence type="ECO:0008006" key="4">
    <source>
        <dbReference type="Google" id="ProtNLM"/>
    </source>
</evidence>
<feature type="domain" description="Asparagine synthetase" evidence="1">
    <location>
        <begin position="211"/>
        <end position="322"/>
    </location>
</feature>
<reference evidence="3" key="1">
    <citation type="journal article" date="2015" name="Nature">
        <title>Complex archaea that bridge the gap between prokaryotes and eukaryotes.</title>
        <authorList>
            <person name="Spang A."/>
            <person name="Saw J.H."/>
            <person name="Jorgensen S.L."/>
            <person name="Zaremba-Niedzwiedzka K."/>
            <person name="Martijn J."/>
            <person name="Lind A.E."/>
            <person name="van Eijk R."/>
            <person name="Schleper C."/>
            <person name="Guy L."/>
            <person name="Ettema T.J."/>
        </authorList>
    </citation>
    <scope>NUCLEOTIDE SEQUENCE</scope>
</reference>
<protein>
    <recommendedName>
        <fullName evidence="4">Asparagine synthetase domain-containing protein</fullName>
    </recommendedName>
</protein>
<dbReference type="SUPFAM" id="SSF52402">
    <property type="entry name" value="Adenine nucleotide alpha hydrolases-like"/>
    <property type="match status" value="1"/>
</dbReference>
<proteinExistence type="predicted"/>
<comment type="caution">
    <text evidence="3">The sequence shown here is derived from an EMBL/GenBank/DDBJ whole genome shotgun (WGS) entry which is preliminary data.</text>
</comment>